<dbReference type="AlphaFoldDB" id="A0A067L0T2"/>
<dbReference type="EMBL" id="KK914387">
    <property type="protein sequence ID" value="KDP37689.1"/>
    <property type="molecule type" value="Genomic_DNA"/>
</dbReference>
<sequence length="217" mass="24045">MESRAKITAFLFIYAEANIIHLESPARVGFFYSANASFYDSVNDTITAQDNLIFLQKWFKKYRHYVPQLAKLIVQSGLQFNLKGIAIGNPSLDFSIDSNARGDYYWSHGLISDSTHPLLTSVCNTSQLLREATIIGSLSPVCAAVAVQFTKELSDSINGYDVTADVCVPEGNSKLKLHNNLLRPDFLVSLSTQLLQKELNHHAKAPENIDVCASKGF</sequence>
<dbReference type="Gene3D" id="3.40.50.1820">
    <property type="entry name" value="alpha/beta hydrolase"/>
    <property type="match status" value="1"/>
</dbReference>
<dbReference type="STRING" id="180498.A0A067L0T2"/>
<evidence type="ECO:0000313" key="2">
    <source>
        <dbReference type="EMBL" id="KDP37689.1"/>
    </source>
</evidence>
<dbReference type="GO" id="GO:0004185">
    <property type="term" value="F:serine-type carboxypeptidase activity"/>
    <property type="evidence" value="ECO:0007669"/>
    <property type="project" value="InterPro"/>
</dbReference>
<dbReference type="OrthoDB" id="443318at2759"/>
<gene>
    <name evidence="2" type="ORF">JCGZ_06346</name>
</gene>
<dbReference type="GO" id="GO:0005773">
    <property type="term" value="C:vacuole"/>
    <property type="evidence" value="ECO:0007669"/>
    <property type="project" value="TreeGrafter"/>
</dbReference>
<dbReference type="SUPFAM" id="SSF53474">
    <property type="entry name" value="alpha/beta-Hydrolases"/>
    <property type="match status" value="1"/>
</dbReference>
<keyword evidence="3" id="KW-1185">Reference proteome</keyword>
<dbReference type="InterPro" id="IPR029058">
    <property type="entry name" value="AB_hydrolase_fold"/>
</dbReference>
<dbReference type="Pfam" id="PF00450">
    <property type="entry name" value="Peptidase_S10"/>
    <property type="match status" value="1"/>
</dbReference>
<protein>
    <submittedName>
        <fullName evidence="2">Uncharacterized protein</fullName>
    </submittedName>
</protein>
<organism evidence="2 3">
    <name type="scientific">Jatropha curcas</name>
    <name type="common">Barbados nut</name>
    <dbReference type="NCBI Taxonomy" id="180498"/>
    <lineage>
        <taxon>Eukaryota</taxon>
        <taxon>Viridiplantae</taxon>
        <taxon>Streptophyta</taxon>
        <taxon>Embryophyta</taxon>
        <taxon>Tracheophyta</taxon>
        <taxon>Spermatophyta</taxon>
        <taxon>Magnoliopsida</taxon>
        <taxon>eudicotyledons</taxon>
        <taxon>Gunneridae</taxon>
        <taxon>Pentapetalae</taxon>
        <taxon>rosids</taxon>
        <taxon>fabids</taxon>
        <taxon>Malpighiales</taxon>
        <taxon>Euphorbiaceae</taxon>
        <taxon>Crotonoideae</taxon>
        <taxon>Jatropheae</taxon>
        <taxon>Jatropha</taxon>
    </lineage>
</organism>
<reference evidence="2 3" key="1">
    <citation type="journal article" date="2014" name="PLoS ONE">
        <title>Global Analysis of Gene Expression Profiles in Physic Nut (Jatropha curcas L.) Seedlings Exposed to Salt Stress.</title>
        <authorList>
            <person name="Zhang L."/>
            <person name="Zhang C."/>
            <person name="Wu P."/>
            <person name="Chen Y."/>
            <person name="Li M."/>
            <person name="Jiang H."/>
            <person name="Wu G."/>
        </authorList>
    </citation>
    <scope>NUCLEOTIDE SEQUENCE [LARGE SCALE GENOMIC DNA]</scope>
    <source>
        <strain evidence="3">cv. GZQX0401</strain>
        <tissue evidence="2">Young leaves</tissue>
    </source>
</reference>
<name>A0A067L0T2_JATCU</name>
<dbReference type="Proteomes" id="UP000027138">
    <property type="component" value="Unassembled WGS sequence"/>
</dbReference>
<evidence type="ECO:0000313" key="3">
    <source>
        <dbReference type="Proteomes" id="UP000027138"/>
    </source>
</evidence>
<comment type="similarity">
    <text evidence="1">Belongs to the peptidase S10 family.</text>
</comment>
<dbReference type="PANTHER" id="PTHR11802:SF421">
    <property type="entry name" value="CARBOXYPEPTIDASE"/>
    <property type="match status" value="1"/>
</dbReference>
<proteinExistence type="inferred from homology"/>
<dbReference type="GO" id="GO:0006508">
    <property type="term" value="P:proteolysis"/>
    <property type="evidence" value="ECO:0007669"/>
    <property type="project" value="InterPro"/>
</dbReference>
<dbReference type="PANTHER" id="PTHR11802">
    <property type="entry name" value="SERINE PROTEASE FAMILY S10 SERINE CARBOXYPEPTIDASE"/>
    <property type="match status" value="1"/>
</dbReference>
<accession>A0A067L0T2</accession>
<dbReference type="InterPro" id="IPR001563">
    <property type="entry name" value="Peptidase_S10"/>
</dbReference>
<evidence type="ECO:0000256" key="1">
    <source>
        <dbReference type="ARBA" id="ARBA00009431"/>
    </source>
</evidence>